<sequence>MTNAPYNFYLYPLLSPLMSQASQVIYNFHFFSFHLFSFFAVKVFFIGLAMMMMISTDLSTWVVGFLVLLLWFHDAKRPSSSSSTVLAASDDQLEKYYIEWDDLTVNEYEINGNGTRKRLEIRNQEKSPSRVIVVDKNGGGDSLTVQGAVDLVPRHNRLRHKIFILPGVYREKVHVPKWKPYVSFIGMENRSSETVITWHDKASDKKANGSVEIGTFDSASVTVDSDYFGAREVTFENSVVAVPGTNDMQAVALRLKGDKAWLYKVRILGTQDTLLDESGLHYYQECYIQGSVDFIFGNAKSYYQDCILHSVAPEYGAIAANHRDYPDEDTGFSFVNCQVRGSGKVLLGRAWGNYSKVVYSSCDFDDIILPEGWSDWRNTGNDRKVEFGEFNCTGKGADRSKRVEWSYSLDFFQAWPYLTPLFIDGYQWLSLER</sequence>
<evidence type="ECO:0000256" key="8">
    <source>
        <dbReference type="ARBA" id="ARBA00022801"/>
    </source>
</evidence>
<evidence type="ECO:0000259" key="14">
    <source>
        <dbReference type="Pfam" id="PF01095"/>
    </source>
</evidence>
<comment type="catalytic activity">
    <reaction evidence="10 12">
        <text>[(1-&gt;4)-alpha-D-galacturonosyl methyl ester](n) + n H2O = [(1-&gt;4)-alpha-D-galacturonosyl](n) + n methanol + n H(+)</text>
        <dbReference type="Rhea" id="RHEA:22380"/>
        <dbReference type="Rhea" id="RHEA-COMP:14570"/>
        <dbReference type="Rhea" id="RHEA-COMP:14573"/>
        <dbReference type="ChEBI" id="CHEBI:15377"/>
        <dbReference type="ChEBI" id="CHEBI:15378"/>
        <dbReference type="ChEBI" id="CHEBI:17790"/>
        <dbReference type="ChEBI" id="CHEBI:140522"/>
        <dbReference type="ChEBI" id="CHEBI:140523"/>
        <dbReference type="EC" id="3.1.1.11"/>
    </reaction>
</comment>
<proteinExistence type="inferred from homology"/>
<keyword evidence="7" id="KW-0732">Signal</keyword>
<evidence type="ECO:0000256" key="9">
    <source>
        <dbReference type="ARBA" id="ARBA00023085"/>
    </source>
</evidence>
<gene>
    <name evidence="15" type="ORF">OLC1_LOCUS865</name>
</gene>
<name>A0AAV1C0E7_OLDCO</name>
<keyword evidence="13" id="KW-0472">Membrane</keyword>
<feature type="domain" description="Pectinesterase catalytic" evidence="14">
    <location>
        <begin position="132"/>
        <end position="406"/>
    </location>
</feature>
<dbReference type="InterPro" id="IPR033131">
    <property type="entry name" value="Pectinesterase_Asp_AS"/>
</dbReference>
<evidence type="ECO:0000256" key="12">
    <source>
        <dbReference type="RuleBase" id="RU000589"/>
    </source>
</evidence>
<evidence type="ECO:0000256" key="3">
    <source>
        <dbReference type="ARBA" id="ARBA00008891"/>
    </source>
</evidence>
<keyword evidence="5" id="KW-0134">Cell wall</keyword>
<dbReference type="EMBL" id="OX459118">
    <property type="protein sequence ID" value="CAI9088245.1"/>
    <property type="molecule type" value="Genomic_DNA"/>
</dbReference>
<dbReference type="FunFam" id="2.160.20.10:FF:000008">
    <property type="entry name" value="Pectinesterase"/>
    <property type="match status" value="1"/>
</dbReference>
<dbReference type="PANTHER" id="PTHR31321">
    <property type="entry name" value="ACYL-COA THIOESTER HYDROLASE YBHC-RELATED"/>
    <property type="match status" value="1"/>
</dbReference>
<evidence type="ECO:0000256" key="6">
    <source>
        <dbReference type="ARBA" id="ARBA00022525"/>
    </source>
</evidence>
<keyword evidence="16" id="KW-1185">Reference proteome</keyword>
<dbReference type="InterPro" id="IPR000070">
    <property type="entry name" value="Pectinesterase_cat"/>
</dbReference>
<comment type="subcellular location">
    <subcellularLocation>
        <location evidence="1">Secreted</location>
        <location evidence="1">Cell wall</location>
    </subcellularLocation>
</comment>
<evidence type="ECO:0000313" key="16">
    <source>
        <dbReference type="Proteomes" id="UP001161247"/>
    </source>
</evidence>
<protein>
    <recommendedName>
        <fullName evidence="4 12">Pectinesterase</fullName>
        <ecNumber evidence="4 12">3.1.1.11</ecNumber>
    </recommendedName>
</protein>
<keyword evidence="8 12" id="KW-0378">Hydrolase</keyword>
<evidence type="ECO:0000256" key="7">
    <source>
        <dbReference type="ARBA" id="ARBA00022729"/>
    </source>
</evidence>
<keyword evidence="9 12" id="KW-0063">Aspartyl esterase</keyword>
<dbReference type="SUPFAM" id="SSF51126">
    <property type="entry name" value="Pectin lyase-like"/>
    <property type="match status" value="1"/>
</dbReference>
<dbReference type="GO" id="GO:0045490">
    <property type="term" value="P:pectin catabolic process"/>
    <property type="evidence" value="ECO:0007669"/>
    <property type="project" value="UniProtKB-UniRule"/>
</dbReference>
<feature type="transmembrane region" description="Helical" evidence="13">
    <location>
        <begin position="24"/>
        <end position="45"/>
    </location>
</feature>
<dbReference type="GO" id="GO:0030599">
    <property type="term" value="F:pectinesterase activity"/>
    <property type="evidence" value="ECO:0007669"/>
    <property type="project" value="UniProtKB-UniRule"/>
</dbReference>
<evidence type="ECO:0000256" key="1">
    <source>
        <dbReference type="ARBA" id="ARBA00004191"/>
    </source>
</evidence>
<dbReference type="InterPro" id="IPR011050">
    <property type="entry name" value="Pectin_lyase_fold/virulence"/>
</dbReference>
<evidence type="ECO:0000256" key="5">
    <source>
        <dbReference type="ARBA" id="ARBA00022512"/>
    </source>
</evidence>
<keyword evidence="13" id="KW-1133">Transmembrane helix</keyword>
<comment type="similarity">
    <text evidence="3">Belongs to the pectinesterase family.</text>
</comment>
<dbReference type="PROSITE" id="PS00503">
    <property type="entry name" value="PECTINESTERASE_2"/>
    <property type="match status" value="1"/>
</dbReference>
<evidence type="ECO:0000313" key="15">
    <source>
        <dbReference type="EMBL" id="CAI9088245.1"/>
    </source>
</evidence>
<evidence type="ECO:0000256" key="4">
    <source>
        <dbReference type="ARBA" id="ARBA00013229"/>
    </source>
</evidence>
<accession>A0AAV1C0E7</accession>
<keyword evidence="13" id="KW-0812">Transmembrane</keyword>
<keyword evidence="6" id="KW-0964">Secreted</keyword>
<dbReference type="GO" id="GO:0042545">
    <property type="term" value="P:cell wall modification"/>
    <property type="evidence" value="ECO:0007669"/>
    <property type="project" value="UniProtKB-UniRule"/>
</dbReference>
<evidence type="ECO:0000256" key="11">
    <source>
        <dbReference type="PROSITE-ProRule" id="PRU10040"/>
    </source>
</evidence>
<dbReference type="Pfam" id="PF01095">
    <property type="entry name" value="Pectinesterase"/>
    <property type="match status" value="1"/>
</dbReference>
<dbReference type="InterPro" id="IPR012334">
    <property type="entry name" value="Pectin_lyas_fold"/>
</dbReference>
<evidence type="ECO:0000256" key="2">
    <source>
        <dbReference type="ARBA" id="ARBA00005184"/>
    </source>
</evidence>
<feature type="transmembrane region" description="Helical" evidence="13">
    <location>
        <begin position="52"/>
        <end position="72"/>
    </location>
</feature>
<dbReference type="Proteomes" id="UP001161247">
    <property type="component" value="Chromosome 1"/>
</dbReference>
<feature type="active site" evidence="11">
    <location>
        <position position="293"/>
    </location>
</feature>
<comment type="pathway">
    <text evidence="2 12">Glycan metabolism; pectin degradation; 2-dehydro-3-deoxy-D-gluconate from pectin: step 1/5.</text>
</comment>
<dbReference type="Gene3D" id="2.160.20.10">
    <property type="entry name" value="Single-stranded right-handed beta-helix, Pectin lyase-like"/>
    <property type="match status" value="1"/>
</dbReference>
<evidence type="ECO:0000256" key="10">
    <source>
        <dbReference type="ARBA" id="ARBA00047928"/>
    </source>
</evidence>
<organism evidence="15 16">
    <name type="scientific">Oldenlandia corymbosa var. corymbosa</name>
    <dbReference type="NCBI Taxonomy" id="529605"/>
    <lineage>
        <taxon>Eukaryota</taxon>
        <taxon>Viridiplantae</taxon>
        <taxon>Streptophyta</taxon>
        <taxon>Embryophyta</taxon>
        <taxon>Tracheophyta</taxon>
        <taxon>Spermatophyta</taxon>
        <taxon>Magnoliopsida</taxon>
        <taxon>eudicotyledons</taxon>
        <taxon>Gunneridae</taxon>
        <taxon>Pentapetalae</taxon>
        <taxon>asterids</taxon>
        <taxon>lamiids</taxon>
        <taxon>Gentianales</taxon>
        <taxon>Rubiaceae</taxon>
        <taxon>Rubioideae</taxon>
        <taxon>Spermacoceae</taxon>
        <taxon>Hedyotis-Oldenlandia complex</taxon>
        <taxon>Oldenlandia</taxon>
    </lineage>
</organism>
<dbReference type="PANTHER" id="PTHR31321:SF31">
    <property type="entry name" value="PECTINESTERASE QRT1"/>
    <property type="match status" value="1"/>
</dbReference>
<evidence type="ECO:0000256" key="13">
    <source>
        <dbReference type="SAM" id="Phobius"/>
    </source>
</evidence>
<reference evidence="15" key="1">
    <citation type="submission" date="2023-03" db="EMBL/GenBank/DDBJ databases">
        <authorList>
            <person name="Julca I."/>
        </authorList>
    </citation>
    <scope>NUCLEOTIDE SEQUENCE</scope>
</reference>
<dbReference type="EC" id="3.1.1.11" evidence="4 12"/>
<dbReference type="AlphaFoldDB" id="A0AAV1C0E7"/>